<evidence type="ECO:0000259" key="2">
    <source>
        <dbReference type="Pfam" id="PF02517"/>
    </source>
</evidence>
<gene>
    <name evidence="3" type="ORF">KQI42_13630</name>
</gene>
<reference evidence="3 4" key="1">
    <citation type="submission" date="2021-06" db="EMBL/GenBank/DDBJ databases">
        <authorList>
            <person name="Sun Q."/>
            <person name="Li D."/>
        </authorList>
    </citation>
    <scope>NUCLEOTIDE SEQUENCE [LARGE SCALE GENOMIC DNA]</scope>
    <source>
        <strain evidence="3 4">MSJ-40</strain>
    </source>
</reference>
<dbReference type="RefSeq" id="WP_216520712.1">
    <property type="nucleotide sequence ID" value="NZ_JAHLPM010000011.1"/>
</dbReference>
<keyword evidence="4" id="KW-1185">Reference proteome</keyword>
<evidence type="ECO:0000313" key="4">
    <source>
        <dbReference type="Proteomes" id="UP000749471"/>
    </source>
</evidence>
<feature type="transmembrane region" description="Helical" evidence="1">
    <location>
        <begin position="194"/>
        <end position="215"/>
    </location>
</feature>
<name>A0ABS6E824_9FIRM</name>
<dbReference type="Pfam" id="PF02517">
    <property type="entry name" value="Rce1-like"/>
    <property type="match status" value="1"/>
</dbReference>
<accession>A0ABS6E824</accession>
<feature type="transmembrane region" description="Helical" evidence="1">
    <location>
        <begin position="36"/>
        <end position="55"/>
    </location>
</feature>
<feature type="transmembrane region" description="Helical" evidence="1">
    <location>
        <begin position="121"/>
        <end position="140"/>
    </location>
</feature>
<evidence type="ECO:0000256" key="1">
    <source>
        <dbReference type="SAM" id="Phobius"/>
    </source>
</evidence>
<dbReference type="PANTHER" id="PTHR43592">
    <property type="entry name" value="CAAX AMINO TERMINAL PROTEASE"/>
    <property type="match status" value="1"/>
</dbReference>
<keyword evidence="3" id="KW-0645">Protease</keyword>
<keyword evidence="1" id="KW-1133">Transmembrane helix</keyword>
<evidence type="ECO:0000313" key="3">
    <source>
        <dbReference type="EMBL" id="MBU5439063.1"/>
    </source>
</evidence>
<keyword evidence="3" id="KW-0378">Hydrolase</keyword>
<dbReference type="InterPro" id="IPR003675">
    <property type="entry name" value="Rce1/LyrA-like_dom"/>
</dbReference>
<proteinExistence type="predicted"/>
<protein>
    <submittedName>
        <fullName evidence="3">CPBP family intramembrane metalloprotease</fullName>
    </submittedName>
</protein>
<feature type="transmembrane region" description="Helical" evidence="1">
    <location>
        <begin position="12"/>
        <end position="30"/>
    </location>
</feature>
<comment type="caution">
    <text evidence="3">The sequence shown here is derived from an EMBL/GenBank/DDBJ whole genome shotgun (WGS) entry which is preliminary data.</text>
</comment>
<dbReference type="EMBL" id="JAHLPM010000011">
    <property type="protein sequence ID" value="MBU5439063.1"/>
    <property type="molecule type" value="Genomic_DNA"/>
</dbReference>
<dbReference type="PANTHER" id="PTHR43592:SF15">
    <property type="entry name" value="CAAX AMINO TERMINAL PROTEASE FAMILY PROTEIN"/>
    <property type="match status" value="1"/>
</dbReference>
<feature type="transmembrane region" description="Helical" evidence="1">
    <location>
        <begin position="291"/>
        <end position="310"/>
    </location>
</feature>
<sequence length="311" mass="34912">MEYTKKPSIFQVNLLYLILGFLLIFLGSYVQGREVYSGLLITEYLIILLPNLSYLKFKGCSLKKILKLNKISMKQLLIIILIVIFTYPVAVFLNLIVITILSSFGDIIPNSVPIPKNSLQYLLGLFVIAISPGICEEIMFRGTIMNAYDKLGKKKSIIYSAILFGLFHFNLQNLLGPIFLGIIFGIIVYKTDSIYSSVIAHLLNNTIALTIGYATTKAQNNVSNTNVETLGMSTQVQLLIALVFIGGIALVSGIILKILLKILPETENSIDYDEDILYETYTKGKNNLFEYLPIIIIIIVFIVRNVKYLFV</sequence>
<organism evidence="3 4">
    <name type="scientific">Tissierella simiarum</name>
    <dbReference type="NCBI Taxonomy" id="2841534"/>
    <lineage>
        <taxon>Bacteria</taxon>
        <taxon>Bacillati</taxon>
        <taxon>Bacillota</taxon>
        <taxon>Tissierellia</taxon>
        <taxon>Tissierellales</taxon>
        <taxon>Tissierellaceae</taxon>
        <taxon>Tissierella</taxon>
    </lineage>
</organism>
<keyword evidence="3" id="KW-0482">Metalloprotease</keyword>
<feature type="transmembrane region" description="Helical" evidence="1">
    <location>
        <begin position="76"/>
        <end position="101"/>
    </location>
</feature>
<feature type="transmembrane region" description="Helical" evidence="1">
    <location>
        <begin position="161"/>
        <end position="188"/>
    </location>
</feature>
<feature type="transmembrane region" description="Helical" evidence="1">
    <location>
        <begin position="236"/>
        <end position="260"/>
    </location>
</feature>
<keyword evidence="1" id="KW-0472">Membrane</keyword>
<dbReference type="GO" id="GO:0008237">
    <property type="term" value="F:metallopeptidase activity"/>
    <property type="evidence" value="ECO:0007669"/>
    <property type="project" value="UniProtKB-KW"/>
</dbReference>
<keyword evidence="1" id="KW-0812">Transmembrane</keyword>
<feature type="domain" description="CAAX prenyl protease 2/Lysostaphin resistance protein A-like" evidence="2">
    <location>
        <begin position="120"/>
        <end position="207"/>
    </location>
</feature>
<dbReference type="Proteomes" id="UP000749471">
    <property type="component" value="Unassembled WGS sequence"/>
</dbReference>